<evidence type="ECO:0000313" key="2">
    <source>
        <dbReference type="Proteomes" id="UP001156666"/>
    </source>
</evidence>
<comment type="caution">
    <text evidence="1">The sequence shown here is derived from an EMBL/GenBank/DDBJ whole genome shotgun (WGS) entry which is preliminary data.</text>
</comment>
<proteinExistence type="predicted"/>
<name>A0AA37WGE6_9BACT</name>
<keyword evidence="2" id="KW-1185">Reference proteome</keyword>
<dbReference type="Proteomes" id="UP001156666">
    <property type="component" value="Unassembled WGS sequence"/>
</dbReference>
<reference evidence="1" key="1">
    <citation type="journal article" date="2014" name="Int. J. Syst. Evol. Microbiol.">
        <title>Complete genome sequence of Corynebacterium casei LMG S-19264T (=DSM 44701T), isolated from a smear-ripened cheese.</title>
        <authorList>
            <consortium name="US DOE Joint Genome Institute (JGI-PGF)"/>
            <person name="Walter F."/>
            <person name="Albersmeier A."/>
            <person name="Kalinowski J."/>
            <person name="Ruckert C."/>
        </authorList>
    </citation>
    <scope>NUCLEOTIDE SEQUENCE</scope>
    <source>
        <strain evidence="1">NBRC 108769</strain>
    </source>
</reference>
<dbReference type="EMBL" id="BSOH01000033">
    <property type="protein sequence ID" value="GLR19722.1"/>
    <property type="molecule type" value="Genomic_DNA"/>
</dbReference>
<reference evidence="1" key="2">
    <citation type="submission" date="2023-01" db="EMBL/GenBank/DDBJ databases">
        <title>Draft genome sequence of Portibacter lacus strain NBRC 108769.</title>
        <authorList>
            <person name="Sun Q."/>
            <person name="Mori K."/>
        </authorList>
    </citation>
    <scope>NUCLEOTIDE SEQUENCE</scope>
    <source>
        <strain evidence="1">NBRC 108769</strain>
    </source>
</reference>
<dbReference type="RefSeq" id="WP_235295591.1">
    <property type="nucleotide sequence ID" value="NZ_BSOH01000033.1"/>
</dbReference>
<organism evidence="1 2">
    <name type="scientific">Portibacter lacus</name>
    <dbReference type="NCBI Taxonomy" id="1099794"/>
    <lineage>
        <taxon>Bacteria</taxon>
        <taxon>Pseudomonadati</taxon>
        <taxon>Bacteroidota</taxon>
        <taxon>Saprospiria</taxon>
        <taxon>Saprospirales</taxon>
        <taxon>Haliscomenobacteraceae</taxon>
        <taxon>Portibacter</taxon>
    </lineage>
</organism>
<dbReference type="AlphaFoldDB" id="A0AA37WGE6"/>
<gene>
    <name evidence="1" type="ORF">GCM10007940_43380</name>
</gene>
<protein>
    <submittedName>
        <fullName evidence="1">Uncharacterized protein</fullName>
    </submittedName>
</protein>
<evidence type="ECO:0000313" key="1">
    <source>
        <dbReference type="EMBL" id="GLR19722.1"/>
    </source>
</evidence>
<accession>A0AA37WGE6</accession>
<sequence length="229" mass="26750">MNKKEIREKAIRQIFEETALQENGFRCTKKSIYKKVGDFKLSLNFGSAISPNRLEEVNYLEVRASVSHEGLRKYKKENFKQNNGYIGGAAIANLFKAGPPWISYDLGIRENTYNEKLSQIKQVIEKDVFHFYDEFTDINKINNYIWKPCFNLRCSIHLYVFLSEKDLLDEVIGKASIDRKESFKHDYVNFNRRLNSGETWIEVYKDVKDGEDSLSLEIANSLYEMGINL</sequence>